<dbReference type="RefSeq" id="WP_378211599.1">
    <property type="nucleotide sequence ID" value="NZ_JBHLZP010000536.1"/>
</dbReference>
<evidence type="ECO:0000313" key="3">
    <source>
        <dbReference type="Proteomes" id="UP001589627"/>
    </source>
</evidence>
<keyword evidence="3" id="KW-1185">Reference proteome</keyword>
<feature type="compositionally biased region" description="Basic residues" evidence="1">
    <location>
        <begin position="102"/>
        <end position="113"/>
    </location>
</feature>
<dbReference type="Proteomes" id="UP001589627">
    <property type="component" value="Unassembled WGS sequence"/>
</dbReference>
<evidence type="ECO:0000313" key="2">
    <source>
        <dbReference type="EMBL" id="MFB9838561.1"/>
    </source>
</evidence>
<feature type="non-terminal residue" evidence="2">
    <location>
        <position position="129"/>
    </location>
</feature>
<accession>A0ABV5YVM1</accession>
<comment type="caution">
    <text evidence="2">The sequence shown here is derived from an EMBL/GenBank/DDBJ whole genome shotgun (WGS) entry which is preliminary data.</text>
</comment>
<gene>
    <name evidence="2" type="ORF">ACFFNX_41085</name>
</gene>
<reference evidence="2 3" key="1">
    <citation type="submission" date="2024-09" db="EMBL/GenBank/DDBJ databases">
        <authorList>
            <person name="Sun Q."/>
            <person name="Mori K."/>
        </authorList>
    </citation>
    <scope>NUCLEOTIDE SEQUENCE [LARGE SCALE GENOMIC DNA]</scope>
    <source>
        <strain evidence="2 3">TBRC 0563</strain>
    </source>
</reference>
<name>A0ABV5YVM1_9ACTN</name>
<dbReference type="EMBL" id="JBHLZP010000536">
    <property type="protein sequence ID" value="MFB9838561.1"/>
    <property type="molecule type" value="Genomic_DNA"/>
</dbReference>
<evidence type="ECO:0000256" key="1">
    <source>
        <dbReference type="SAM" id="MobiDB-lite"/>
    </source>
</evidence>
<organism evidence="2 3">
    <name type="scientific">Actinoallomurus acaciae</name>
    <dbReference type="NCBI Taxonomy" id="502577"/>
    <lineage>
        <taxon>Bacteria</taxon>
        <taxon>Bacillati</taxon>
        <taxon>Actinomycetota</taxon>
        <taxon>Actinomycetes</taxon>
        <taxon>Streptosporangiales</taxon>
        <taxon>Thermomonosporaceae</taxon>
        <taxon>Actinoallomurus</taxon>
    </lineage>
</organism>
<sequence length="129" mass="14229">MSGAVERFSAELRSLHRAAGSPTLDRLVRHCRAQKPPVTTSDATIHGWLTGTNVPSERSERAFSHIVRYLRQEAGERGGDPSAHFPDGWKNALVRAREEKRAHRGGRPRRARTTRASGGSTPRPGPMTL</sequence>
<feature type="region of interest" description="Disordered" evidence="1">
    <location>
        <begin position="96"/>
        <end position="129"/>
    </location>
</feature>
<proteinExistence type="predicted"/>
<protein>
    <submittedName>
        <fullName evidence="2">Uncharacterized protein</fullName>
    </submittedName>
</protein>